<evidence type="ECO:0000256" key="1">
    <source>
        <dbReference type="PROSITE-ProRule" id="PRU00285"/>
    </source>
</evidence>
<keyword evidence="6" id="KW-1185">Reference proteome</keyword>
<evidence type="ECO:0000259" key="3">
    <source>
        <dbReference type="PROSITE" id="PS01031"/>
    </source>
</evidence>
<comment type="similarity">
    <text evidence="1 2">Belongs to the small heat shock protein (HSP20) family.</text>
</comment>
<dbReference type="InterPro" id="IPR007052">
    <property type="entry name" value="CS_dom"/>
</dbReference>
<comment type="caution">
    <text evidence="5">The sequence shown here is derived from an EMBL/GenBank/DDBJ whole genome shotgun (WGS) entry which is preliminary data.</text>
</comment>
<dbReference type="Gene3D" id="2.60.40.790">
    <property type="match status" value="1"/>
</dbReference>
<evidence type="ECO:0000313" key="6">
    <source>
        <dbReference type="Proteomes" id="UP000217784"/>
    </source>
</evidence>
<dbReference type="OrthoDB" id="198277at2157"/>
<name>A0A2A2HAT5_METBR</name>
<dbReference type="Proteomes" id="UP000217784">
    <property type="component" value="Unassembled WGS sequence"/>
</dbReference>
<reference evidence="5 6" key="1">
    <citation type="journal article" date="2017" name="BMC Genomics">
        <title>Genomic analysis of methanogenic archaea reveals a shift towards energy conservation.</title>
        <authorList>
            <person name="Gilmore S.P."/>
            <person name="Henske J.K."/>
            <person name="Sexton J.A."/>
            <person name="Solomon K.V."/>
            <person name="Seppala S."/>
            <person name="Yoo J.I."/>
            <person name="Huyett L.M."/>
            <person name="Pressman A."/>
            <person name="Cogan J.Z."/>
            <person name="Kivenson V."/>
            <person name="Peng X."/>
            <person name="Tan Y."/>
            <person name="Valentine D.L."/>
            <person name="O'Malley M.A."/>
        </authorList>
    </citation>
    <scope>NUCLEOTIDE SEQUENCE [LARGE SCALE GENOMIC DNA]</scope>
    <source>
        <strain evidence="5 6">M.o.H.</strain>
    </source>
</reference>
<dbReference type="InterPro" id="IPR002068">
    <property type="entry name" value="A-crystallin/Hsp20_dom"/>
</dbReference>
<evidence type="ECO:0000313" key="5">
    <source>
        <dbReference type="EMBL" id="PAV06420.1"/>
    </source>
</evidence>
<gene>
    <name evidence="5" type="ORF">ASJ80_14640</name>
</gene>
<dbReference type="InterPro" id="IPR031107">
    <property type="entry name" value="Small_HSP"/>
</dbReference>
<dbReference type="PANTHER" id="PTHR11527">
    <property type="entry name" value="HEAT-SHOCK PROTEIN 20 FAMILY MEMBER"/>
    <property type="match status" value="1"/>
</dbReference>
<dbReference type="PROSITE" id="PS51203">
    <property type="entry name" value="CS"/>
    <property type="match status" value="1"/>
</dbReference>
<protein>
    <submittedName>
        <fullName evidence="5">Heat-shock protein Hsp20</fullName>
    </submittedName>
</protein>
<feature type="domain" description="CS" evidence="4">
    <location>
        <begin position="24"/>
        <end position="130"/>
    </location>
</feature>
<evidence type="ECO:0000256" key="2">
    <source>
        <dbReference type="RuleBase" id="RU003616"/>
    </source>
</evidence>
<dbReference type="AlphaFoldDB" id="A0A2A2HAT5"/>
<sequence length="130" mass="14624">MIGTFRERGGDFEKALSEYTASAPSKLATDVIETDGNIIVKADIPGVKKEDIVIDLTDDSIEIFAKFEEETEEEGKNFIKKERRYGEARRSLILPEAVKVKEASAKFDNGVLTVTLPKLEEKKRFQVKVD</sequence>
<dbReference type="InterPro" id="IPR008978">
    <property type="entry name" value="HSP20-like_chaperone"/>
</dbReference>
<feature type="domain" description="SHSP" evidence="3">
    <location>
        <begin position="20"/>
        <end position="130"/>
    </location>
</feature>
<accession>A0A2A2HAT5</accession>
<dbReference type="Pfam" id="PF00011">
    <property type="entry name" value="HSP20"/>
    <property type="match status" value="1"/>
</dbReference>
<dbReference type="EMBL" id="LMVM01000001">
    <property type="protein sequence ID" value="PAV06420.1"/>
    <property type="molecule type" value="Genomic_DNA"/>
</dbReference>
<dbReference type="PROSITE" id="PS01031">
    <property type="entry name" value="SHSP"/>
    <property type="match status" value="1"/>
</dbReference>
<dbReference type="CDD" id="cd06464">
    <property type="entry name" value="ACD_sHsps-like"/>
    <property type="match status" value="1"/>
</dbReference>
<dbReference type="SUPFAM" id="SSF49764">
    <property type="entry name" value="HSP20-like chaperones"/>
    <property type="match status" value="1"/>
</dbReference>
<evidence type="ECO:0000259" key="4">
    <source>
        <dbReference type="PROSITE" id="PS51203"/>
    </source>
</evidence>
<organism evidence="5 6">
    <name type="scientific">Methanobacterium bryantii</name>
    <dbReference type="NCBI Taxonomy" id="2161"/>
    <lineage>
        <taxon>Archaea</taxon>
        <taxon>Methanobacteriati</taxon>
        <taxon>Methanobacteriota</taxon>
        <taxon>Methanomada group</taxon>
        <taxon>Methanobacteria</taxon>
        <taxon>Methanobacteriales</taxon>
        <taxon>Methanobacteriaceae</taxon>
        <taxon>Methanobacterium</taxon>
    </lineage>
</organism>
<proteinExistence type="inferred from homology"/>